<dbReference type="PANTHER" id="PTHR16684">
    <property type="entry name" value="CENTROMERE PROTEIN C"/>
    <property type="match status" value="1"/>
</dbReference>
<evidence type="ECO:0000256" key="3">
    <source>
        <dbReference type="ARBA" id="ARBA00023242"/>
    </source>
</evidence>
<evidence type="ECO:0000256" key="2">
    <source>
        <dbReference type="ARBA" id="ARBA00010291"/>
    </source>
</evidence>
<dbReference type="GO" id="GO:0019237">
    <property type="term" value="F:centromeric DNA binding"/>
    <property type="evidence" value="ECO:0007669"/>
    <property type="project" value="InterPro"/>
</dbReference>
<dbReference type="PANTHER" id="PTHR16684:SF11">
    <property type="entry name" value="CENTROMERE PROTEIN C"/>
    <property type="match status" value="1"/>
</dbReference>
<dbReference type="InterPro" id="IPR028386">
    <property type="entry name" value="CENP-C/Mif2/cnp3"/>
</dbReference>
<sequence>MELIKNYLKSVAIKNSENFMGQVRTIVYRNTEHVNNELPCSVQSDDKEEDIVVEMDKGREKERRPGLLGHQRRPKFSLKPNVMSQTNLNLEDMEKEIENIADPVEFIKAHERLANAKKEILRQTGGLPISMTTRVRRPGLEGTTVGHKHCYSLVGAGSKEVLSSQIETDFSSQSTDNPITGIMDQHDPTEESISMDVGLEKDSVAAAHNNVDRLLDELLSPACTSLDGDGALPFLQELLQIKPIHVDKFSLPDLDSF</sequence>
<organism evidence="4 5">
    <name type="scientific">Papaver atlanticum</name>
    <dbReference type="NCBI Taxonomy" id="357466"/>
    <lineage>
        <taxon>Eukaryota</taxon>
        <taxon>Viridiplantae</taxon>
        <taxon>Streptophyta</taxon>
        <taxon>Embryophyta</taxon>
        <taxon>Tracheophyta</taxon>
        <taxon>Spermatophyta</taxon>
        <taxon>Magnoliopsida</taxon>
        <taxon>Ranunculales</taxon>
        <taxon>Papaveraceae</taxon>
        <taxon>Papaveroideae</taxon>
        <taxon>Papaver</taxon>
    </lineage>
</organism>
<comment type="similarity">
    <text evidence="2">Belongs to the CENP-C/MIF2 family.</text>
</comment>
<evidence type="ECO:0000313" key="5">
    <source>
        <dbReference type="Proteomes" id="UP001202328"/>
    </source>
</evidence>
<keyword evidence="3" id="KW-0539">Nucleus</keyword>
<dbReference type="GO" id="GO:0051455">
    <property type="term" value="P:spindle attachment to meiosis I kinetochore"/>
    <property type="evidence" value="ECO:0007669"/>
    <property type="project" value="TreeGrafter"/>
</dbReference>
<gene>
    <name evidence="4" type="ORF">MKW98_011249</name>
</gene>
<evidence type="ECO:0000256" key="1">
    <source>
        <dbReference type="ARBA" id="ARBA00004123"/>
    </source>
</evidence>
<dbReference type="Proteomes" id="UP001202328">
    <property type="component" value="Unassembled WGS sequence"/>
</dbReference>
<dbReference type="GO" id="GO:0000776">
    <property type="term" value="C:kinetochore"/>
    <property type="evidence" value="ECO:0007669"/>
    <property type="project" value="InterPro"/>
</dbReference>
<comment type="subcellular location">
    <subcellularLocation>
        <location evidence="1">Nucleus</location>
    </subcellularLocation>
</comment>
<accession>A0AAD4XKQ4</accession>
<evidence type="ECO:0000313" key="4">
    <source>
        <dbReference type="EMBL" id="KAI3923619.1"/>
    </source>
</evidence>
<comment type="caution">
    <text evidence="4">The sequence shown here is derived from an EMBL/GenBank/DDBJ whole genome shotgun (WGS) entry which is preliminary data.</text>
</comment>
<name>A0AAD4XKQ4_9MAGN</name>
<dbReference type="GO" id="GO:0051315">
    <property type="term" value="P:attachment of mitotic spindle microtubules to kinetochore"/>
    <property type="evidence" value="ECO:0007669"/>
    <property type="project" value="TreeGrafter"/>
</dbReference>
<protein>
    <submittedName>
        <fullName evidence="4">Uncharacterized protein</fullName>
    </submittedName>
</protein>
<dbReference type="EMBL" id="JAJJMB010008429">
    <property type="protein sequence ID" value="KAI3923619.1"/>
    <property type="molecule type" value="Genomic_DNA"/>
</dbReference>
<dbReference type="GO" id="GO:0005634">
    <property type="term" value="C:nucleus"/>
    <property type="evidence" value="ECO:0007669"/>
    <property type="project" value="UniProtKB-SubCell"/>
</dbReference>
<dbReference type="GO" id="GO:0051382">
    <property type="term" value="P:kinetochore assembly"/>
    <property type="evidence" value="ECO:0007669"/>
    <property type="project" value="InterPro"/>
</dbReference>
<reference evidence="4" key="1">
    <citation type="submission" date="2022-04" db="EMBL/GenBank/DDBJ databases">
        <title>A functionally conserved STORR gene fusion in Papaver species that diverged 16.8 million years ago.</title>
        <authorList>
            <person name="Catania T."/>
        </authorList>
    </citation>
    <scope>NUCLEOTIDE SEQUENCE</scope>
    <source>
        <strain evidence="4">S-188037</strain>
    </source>
</reference>
<dbReference type="AlphaFoldDB" id="A0AAD4XKQ4"/>
<keyword evidence="5" id="KW-1185">Reference proteome</keyword>
<proteinExistence type="inferred from homology"/>